<keyword evidence="1" id="KW-0805">Transcription regulation</keyword>
<dbReference type="InterPro" id="IPR014757">
    <property type="entry name" value="Tscrpt_reg_IclR_C"/>
</dbReference>
<reference evidence="6 7" key="1">
    <citation type="submission" date="2021-01" db="EMBL/GenBank/DDBJ databases">
        <title>Belnapia mucosa sp. nov. and Belnapia arida sp. nov., isolated from the Tabernas Desert (Almeria, Spain).</title>
        <authorList>
            <person name="Molina-Menor E."/>
            <person name="Vidal-Verdu A."/>
            <person name="Calonge A."/>
            <person name="Satari L."/>
            <person name="Pereto Magraner J."/>
            <person name="Porcar Miralles M."/>
        </authorList>
    </citation>
    <scope>NUCLEOTIDE SEQUENCE [LARGE SCALE GENOMIC DNA]</scope>
    <source>
        <strain evidence="6 7">T6</strain>
    </source>
</reference>
<sequence length="267" mass="28517">MTAGVVKSAQRVLEVLEHFAQTHMPASVAEISRRFGWPQSSTSVLLSSLEQLGYLSHDAETRSYRPTVRVMLLGAWLHDEIFGEGSLVSAMDGLRRSTGLTVLVGMRQGVQIRLVLVLRGLRPDAVPLASGFIAPACASAIGHMLLLGESDTELGRILRRSNAAVPDPAQRLALPDFLAELRRARSQGWSMRPAFGLPGRAVVATALPRMAGQPDLALGLGAPTAHVAAELPSLVAALRQACLGLAERRPVLAAHSAAGRRPARRRS</sequence>
<keyword evidence="7" id="KW-1185">Reference proteome</keyword>
<dbReference type="Gene3D" id="1.10.10.10">
    <property type="entry name" value="Winged helix-like DNA-binding domain superfamily/Winged helix DNA-binding domain"/>
    <property type="match status" value="1"/>
</dbReference>
<dbReference type="SUPFAM" id="SSF55781">
    <property type="entry name" value="GAF domain-like"/>
    <property type="match status" value="1"/>
</dbReference>
<protein>
    <submittedName>
        <fullName evidence="6">Helix-turn-helix domain-containing protein</fullName>
    </submittedName>
</protein>
<dbReference type="Gene3D" id="3.30.450.40">
    <property type="match status" value="1"/>
</dbReference>
<keyword evidence="3" id="KW-0804">Transcription</keyword>
<dbReference type="InterPro" id="IPR036390">
    <property type="entry name" value="WH_DNA-bd_sf"/>
</dbReference>
<evidence type="ECO:0000256" key="3">
    <source>
        <dbReference type="ARBA" id="ARBA00023163"/>
    </source>
</evidence>
<name>A0ABS1V4K1_9PROT</name>
<dbReference type="PROSITE" id="PS51078">
    <property type="entry name" value="ICLR_ED"/>
    <property type="match status" value="1"/>
</dbReference>
<evidence type="ECO:0000313" key="6">
    <source>
        <dbReference type="EMBL" id="MBL6456611.1"/>
    </source>
</evidence>
<dbReference type="SMART" id="SM00346">
    <property type="entry name" value="HTH_ICLR"/>
    <property type="match status" value="1"/>
</dbReference>
<dbReference type="InterPro" id="IPR036388">
    <property type="entry name" value="WH-like_DNA-bd_sf"/>
</dbReference>
<dbReference type="EMBL" id="JAEUXJ010000005">
    <property type="protein sequence ID" value="MBL6456611.1"/>
    <property type="molecule type" value="Genomic_DNA"/>
</dbReference>
<dbReference type="Pfam" id="PF01614">
    <property type="entry name" value="IclR_C"/>
    <property type="match status" value="1"/>
</dbReference>
<evidence type="ECO:0000256" key="2">
    <source>
        <dbReference type="ARBA" id="ARBA00023125"/>
    </source>
</evidence>
<accession>A0ABS1V4K1</accession>
<dbReference type="PANTHER" id="PTHR30136:SF35">
    <property type="entry name" value="HTH-TYPE TRANSCRIPTIONAL REGULATOR RV1719"/>
    <property type="match status" value="1"/>
</dbReference>
<feature type="domain" description="HTH iclR-type" evidence="4">
    <location>
        <begin position="6"/>
        <end position="68"/>
    </location>
</feature>
<evidence type="ECO:0000313" key="7">
    <source>
        <dbReference type="Proteomes" id="UP000606490"/>
    </source>
</evidence>
<comment type="caution">
    <text evidence="6">The sequence shown here is derived from an EMBL/GenBank/DDBJ whole genome shotgun (WGS) entry which is preliminary data.</text>
</comment>
<dbReference type="InterPro" id="IPR005471">
    <property type="entry name" value="Tscrpt_reg_IclR_N"/>
</dbReference>
<dbReference type="SUPFAM" id="SSF46785">
    <property type="entry name" value="Winged helix' DNA-binding domain"/>
    <property type="match status" value="1"/>
</dbReference>
<dbReference type="InterPro" id="IPR029016">
    <property type="entry name" value="GAF-like_dom_sf"/>
</dbReference>
<evidence type="ECO:0000259" key="5">
    <source>
        <dbReference type="PROSITE" id="PS51078"/>
    </source>
</evidence>
<evidence type="ECO:0000256" key="1">
    <source>
        <dbReference type="ARBA" id="ARBA00023015"/>
    </source>
</evidence>
<dbReference type="PANTHER" id="PTHR30136">
    <property type="entry name" value="HELIX-TURN-HELIX TRANSCRIPTIONAL REGULATOR, ICLR FAMILY"/>
    <property type="match status" value="1"/>
</dbReference>
<dbReference type="Pfam" id="PF09339">
    <property type="entry name" value="HTH_IclR"/>
    <property type="match status" value="1"/>
</dbReference>
<dbReference type="PROSITE" id="PS51077">
    <property type="entry name" value="HTH_ICLR"/>
    <property type="match status" value="1"/>
</dbReference>
<gene>
    <name evidence="6" type="ORF">JMJ55_14850</name>
</gene>
<dbReference type="InterPro" id="IPR050707">
    <property type="entry name" value="HTH_MetabolicPath_Reg"/>
</dbReference>
<keyword evidence="2" id="KW-0238">DNA-binding</keyword>
<dbReference type="RefSeq" id="WP_202826337.1">
    <property type="nucleotide sequence ID" value="NZ_JAEUXJ010000005.1"/>
</dbReference>
<feature type="domain" description="IclR-ED" evidence="5">
    <location>
        <begin position="69"/>
        <end position="267"/>
    </location>
</feature>
<evidence type="ECO:0000259" key="4">
    <source>
        <dbReference type="PROSITE" id="PS51077"/>
    </source>
</evidence>
<dbReference type="Proteomes" id="UP000606490">
    <property type="component" value="Unassembled WGS sequence"/>
</dbReference>
<proteinExistence type="predicted"/>
<organism evidence="6 7">
    <name type="scientific">Belnapia mucosa</name>
    <dbReference type="NCBI Taxonomy" id="2804532"/>
    <lineage>
        <taxon>Bacteria</taxon>
        <taxon>Pseudomonadati</taxon>
        <taxon>Pseudomonadota</taxon>
        <taxon>Alphaproteobacteria</taxon>
        <taxon>Acetobacterales</taxon>
        <taxon>Roseomonadaceae</taxon>
        <taxon>Belnapia</taxon>
    </lineage>
</organism>